<evidence type="ECO:0000313" key="5">
    <source>
        <dbReference type="EMBL" id="WOO83891.1"/>
    </source>
</evidence>
<dbReference type="InterPro" id="IPR004045">
    <property type="entry name" value="Glutathione_S-Trfase_N"/>
</dbReference>
<dbReference type="EMBL" id="CP086718">
    <property type="protein sequence ID" value="WOO83891.1"/>
    <property type="molecule type" value="Genomic_DNA"/>
</dbReference>
<evidence type="ECO:0000313" key="6">
    <source>
        <dbReference type="Proteomes" id="UP000827549"/>
    </source>
</evidence>
<dbReference type="PANTHER" id="PTHR44051">
    <property type="entry name" value="GLUTATHIONE S-TRANSFERASE-RELATED"/>
    <property type="match status" value="1"/>
</dbReference>
<dbReference type="SFLD" id="SFLDS00019">
    <property type="entry name" value="Glutathione_Transferase_(cytos"/>
    <property type="match status" value="1"/>
</dbReference>
<dbReference type="GeneID" id="87810584"/>
<dbReference type="PANTHER" id="PTHR44051:SF19">
    <property type="entry name" value="DISULFIDE-BOND OXIDOREDUCTASE YFCG"/>
    <property type="match status" value="1"/>
</dbReference>
<evidence type="ECO:0000259" key="3">
    <source>
        <dbReference type="PROSITE" id="PS50404"/>
    </source>
</evidence>
<dbReference type="SUPFAM" id="SSF47616">
    <property type="entry name" value="GST C-terminal domain-like"/>
    <property type="match status" value="1"/>
</dbReference>
<dbReference type="Proteomes" id="UP000827549">
    <property type="component" value="Chromosome 5"/>
</dbReference>
<dbReference type="PROSITE" id="PS50404">
    <property type="entry name" value="GST_NTER"/>
    <property type="match status" value="1"/>
</dbReference>
<dbReference type="Pfam" id="PF13409">
    <property type="entry name" value="GST_N_2"/>
    <property type="match status" value="1"/>
</dbReference>
<gene>
    <name evidence="5" type="primary">gstB_2</name>
    <name evidence="5" type="ORF">LOC62_05G007411</name>
</gene>
<dbReference type="Gene3D" id="1.20.1050.10">
    <property type="match status" value="1"/>
</dbReference>
<dbReference type="SUPFAM" id="SSF52833">
    <property type="entry name" value="Thioredoxin-like"/>
    <property type="match status" value="1"/>
</dbReference>
<dbReference type="Gene3D" id="3.40.30.10">
    <property type="entry name" value="Glutaredoxin"/>
    <property type="match status" value="1"/>
</dbReference>
<dbReference type="SFLD" id="SFLDG01150">
    <property type="entry name" value="Main.1:_Beta-like"/>
    <property type="match status" value="1"/>
</dbReference>
<name>A0AAF1BJV0_9TREE</name>
<dbReference type="GO" id="GO:0016740">
    <property type="term" value="F:transferase activity"/>
    <property type="evidence" value="ECO:0007669"/>
    <property type="project" value="UniProtKB-KW"/>
</dbReference>
<evidence type="ECO:0000259" key="4">
    <source>
        <dbReference type="PROSITE" id="PS50405"/>
    </source>
</evidence>
<keyword evidence="6" id="KW-1185">Reference proteome</keyword>
<feature type="domain" description="GST C-terminal" evidence="4">
    <location>
        <begin position="90"/>
        <end position="210"/>
    </location>
</feature>
<dbReference type="AlphaFoldDB" id="A0AAF1BJV0"/>
<dbReference type="InterPro" id="IPR036282">
    <property type="entry name" value="Glutathione-S-Trfase_C_sf"/>
</dbReference>
<proteinExistence type="inferred from homology"/>
<evidence type="ECO:0000256" key="2">
    <source>
        <dbReference type="ARBA" id="ARBA00022679"/>
    </source>
</evidence>
<dbReference type="RefSeq" id="XP_062629917.1">
    <property type="nucleotide sequence ID" value="XM_062773933.1"/>
</dbReference>
<evidence type="ECO:0000256" key="1">
    <source>
        <dbReference type="ARBA" id="ARBA00007409"/>
    </source>
</evidence>
<dbReference type="InterPro" id="IPR036249">
    <property type="entry name" value="Thioredoxin-like_sf"/>
</dbReference>
<dbReference type="InterPro" id="IPR004046">
    <property type="entry name" value="GST_C"/>
</dbReference>
<dbReference type="Pfam" id="PF00043">
    <property type="entry name" value="GST_C"/>
    <property type="match status" value="1"/>
</dbReference>
<accession>A0AAF1BJV0</accession>
<dbReference type="SFLD" id="SFLDG00358">
    <property type="entry name" value="Main_(cytGST)"/>
    <property type="match status" value="1"/>
</dbReference>
<dbReference type="InterPro" id="IPR040079">
    <property type="entry name" value="Glutathione_S-Trfase"/>
</dbReference>
<sequence>MSPTTPIKIWGRGNSANVKKALWTAEEVGVAYESIPAGGAYGRNDEIVAIGNPNGLVPTIQDGDFVLWESAAVVRYLGQKYGQAPFFPDDAQARASADKWLEWSPTLFKELFPAFFGLVRTPEDKRDPAAITASVAATAALIAKVVEPTLARQDYFSGAQFGFGDIALGALAYLWFEAIQERPALPGWDAWYARVSARPAFKKVIAVGLS</sequence>
<organism evidence="5 6">
    <name type="scientific">Vanrija pseudolonga</name>
    <dbReference type="NCBI Taxonomy" id="143232"/>
    <lineage>
        <taxon>Eukaryota</taxon>
        <taxon>Fungi</taxon>
        <taxon>Dikarya</taxon>
        <taxon>Basidiomycota</taxon>
        <taxon>Agaricomycotina</taxon>
        <taxon>Tremellomycetes</taxon>
        <taxon>Trichosporonales</taxon>
        <taxon>Trichosporonaceae</taxon>
        <taxon>Vanrija</taxon>
    </lineage>
</organism>
<dbReference type="InterPro" id="IPR010987">
    <property type="entry name" value="Glutathione-S-Trfase_C-like"/>
</dbReference>
<dbReference type="FunFam" id="3.40.30.10:FF:000039">
    <property type="entry name" value="Glutathione S-transferase domain"/>
    <property type="match status" value="1"/>
</dbReference>
<reference evidence="5" key="1">
    <citation type="submission" date="2023-10" db="EMBL/GenBank/DDBJ databases">
        <authorList>
            <person name="Noh H."/>
        </authorList>
    </citation>
    <scope>NUCLEOTIDE SEQUENCE</scope>
    <source>
        <strain evidence="5">DUCC4014</strain>
    </source>
</reference>
<feature type="domain" description="GST N-terminal" evidence="3">
    <location>
        <begin position="5"/>
        <end position="85"/>
    </location>
</feature>
<protein>
    <submittedName>
        <fullName evidence="5">Glutathione S-transferase GstB</fullName>
    </submittedName>
</protein>
<comment type="similarity">
    <text evidence="1">Belongs to the GST superfamily.</text>
</comment>
<keyword evidence="2" id="KW-0808">Transferase</keyword>
<dbReference type="PROSITE" id="PS50405">
    <property type="entry name" value="GST_CTER"/>
    <property type="match status" value="1"/>
</dbReference>